<evidence type="ECO:0000256" key="10">
    <source>
        <dbReference type="ARBA" id="ARBA00022833"/>
    </source>
</evidence>
<keyword evidence="6" id="KW-0031">Aminopeptidase</keyword>
<evidence type="ECO:0000256" key="1">
    <source>
        <dbReference type="ARBA" id="ARBA00000098"/>
    </source>
</evidence>
<evidence type="ECO:0000256" key="7">
    <source>
        <dbReference type="ARBA" id="ARBA00022670"/>
    </source>
</evidence>
<evidence type="ECO:0000256" key="3">
    <source>
        <dbReference type="ARBA" id="ARBA00010136"/>
    </source>
</evidence>
<accession>A0ABT5DAU9</accession>
<dbReference type="Pfam" id="PF01433">
    <property type="entry name" value="Peptidase_M1"/>
    <property type="match status" value="1"/>
</dbReference>
<evidence type="ECO:0000256" key="11">
    <source>
        <dbReference type="ARBA" id="ARBA00023049"/>
    </source>
</evidence>
<evidence type="ECO:0000259" key="13">
    <source>
        <dbReference type="Pfam" id="PF17900"/>
    </source>
</evidence>
<dbReference type="Proteomes" id="UP001221838">
    <property type="component" value="Unassembled WGS sequence"/>
</dbReference>
<sequence>MLGGVLLLAVVSLLLLREHLGGRASRGCEETQAALAAGGLDVVDYEADLQIDPVTRTLTGTVGILVRSQGAWNQPLELSAEGLSIEAVREGDTALEFQHEGGSLRIPLNRAPGTGQHRRVSVRYRGQPEGGLHFKEDAFYTAFHTARWMPSRDLPSDKATWTLRLTVPAGLSVIASGKLLTREALQGAKERYTWRLEVPHSAYLLGFVAGKFQESQAMVGLVRLRFLGAGRSEAELKRVFADTTAMFRFFQERAGVPYPFEEYTQVLLPEATPQEVAGHALLEAGYADEVLTEPREDWMSAHELAHQWWGNLVTCGSWGDFWLNEGLTTFMTAAYKEHRWGRDEYDREMALARRRYQRLRARGADRALALPETSLSREVGGPLPYAKGSLVLHLLRSELGEEDFWAGIREFTASHASCAASTSDFRAALEKASGRELGPFFAQWVHGTGVPEIVAQHRVEEGTLVLEVEQSQRVWSLPLTLAIETDAGREIRRVPLAPSHQEFRFPLKGSLKSVRVDAGGVLPFAISHERPVSMLLYQLDHEPDVMGRMDAIEHLVELCRAGDGPQECQGLRDRLAISARDDASRLIRKLAQDAHQQMIAPP</sequence>
<evidence type="ECO:0000256" key="8">
    <source>
        <dbReference type="ARBA" id="ARBA00022723"/>
    </source>
</evidence>
<comment type="caution">
    <text evidence="14">The sequence shown here is derived from an EMBL/GenBank/DDBJ whole genome shotgun (WGS) entry which is preliminary data.</text>
</comment>
<dbReference type="InterPro" id="IPR014782">
    <property type="entry name" value="Peptidase_M1_dom"/>
</dbReference>
<dbReference type="CDD" id="cd09603">
    <property type="entry name" value="M1_APN_like"/>
    <property type="match status" value="1"/>
</dbReference>
<evidence type="ECO:0000256" key="2">
    <source>
        <dbReference type="ARBA" id="ARBA00001947"/>
    </source>
</evidence>
<comment type="cofactor">
    <cofactor evidence="2">
        <name>Zn(2+)</name>
        <dbReference type="ChEBI" id="CHEBI:29105"/>
    </cofactor>
</comment>
<evidence type="ECO:0000259" key="12">
    <source>
        <dbReference type="Pfam" id="PF01433"/>
    </source>
</evidence>
<evidence type="ECO:0000256" key="6">
    <source>
        <dbReference type="ARBA" id="ARBA00022438"/>
    </source>
</evidence>
<feature type="domain" description="Aminopeptidase N-like N-terminal" evidence="13">
    <location>
        <begin position="45"/>
        <end position="204"/>
    </location>
</feature>
<feature type="domain" description="Peptidase M1 membrane alanine aminopeptidase" evidence="12">
    <location>
        <begin position="243"/>
        <end position="444"/>
    </location>
</feature>
<dbReference type="SUPFAM" id="SSF63737">
    <property type="entry name" value="Leukotriene A4 hydrolase N-terminal domain"/>
    <property type="match status" value="1"/>
</dbReference>
<dbReference type="Gene3D" id="1.10.390.10">
    <property type="entry name" value="Neutral Protease Domain 2"/>
    <property type="match status" value="1"/>
</dbReference>
<dbReference type="Pfam" id="PF17900">
    <property type="entry name" value="Peptidase_M1_N"/>
    <property type="match status" value="1"/>
</dbReference>
<comment type="similarity">
    <text evidence="3">Belongs to the peptidase M1 family.</text>
</comment>
<dbReference type="Gene3D" id="2.60.40.1730">
    <property type="entry name" value="tricorn interacting facor f3 domain"/>
    <property type="match status" value="1"/>
</dbReference>
<dbReference type="InterPro" id="IPR042097">
    <property type="entry name" value="Aminopeptidase_N-like_N_sf"/>
</dbReference>
<reference evidence="14 15" key="1">
    <citation type="submission" date="2022-11" db="EMBL/GenBank/DDBJ databases">
        <title>Minimal conservation of predation-associated metabolite biosynthetic gene clusters underscores biosynthetic potential of Myxococcota including descriptions for ten novel species: Archangium lansinium sp. nov., Myxococcus landrumus sp. nov., Nannocystis bai.</title>
        <authorList>
            <person name="Ahearne A."/>
            <person name="Stevens C."/>
            <person name="Dowd S."/>
        </authorList>
    </citation>
    <scope>NUCLEOTIDE SEQUENCE [LARGE SCALE GENOMIC DNA]</scope>
    <source>
        <strain evidence="14 15">NCWAL01</strain>
    </source>
</reference>
<evidence type="ECO:0000256" key="5">
    <source>
        <dbReference type="ARBA" id="ARBA00015611"/>
    </source>
</evidence>
<keyword evidence="11" id="KW-0482">Metalloprotease</keyword>
<dbReference type="PANTHER" id="PTHR11533">
    <property type="entry name" value="PROTEASE M1 ZINC METALLOPROTEASE"/>
    <property type="match status" value="1"/>
</dbReference>
<dbReference type="PRINTS" id="PR00756">
    <property type="entry name" value="ALADIPTASE"/>
</dbReference>
<dbReference type="InterPro" id="IPR027268">
    <property type="entry name" value="Peptidase_M4/M1_CTD_sf"/>
</dbReference>
<comment type="catalytic activity">
    <reaction evidence="1">
        <text>Release of an N-terminal amino acid, Xaa-|-Yaa- from a peptide, amide or arylamide. Xaa is preferably Ala, but may be most amino acids including Pro (slow action). When a terminal hydrophobic residue is followed by a prolyl residue, the two may be released as an intact Xaa-Pro dipeptide.</text>
        <dbReference type="EC" id="3.4.11.2"/>
    </reaction>
</comment>
<gene>
    <name evidence="14" type="ORF">POL68_17030</name>
</gene>
<dbReference type="SUPFAM" id="SSF55486">
    <property type="entry name" value="Metalloproteases ('zincins'), catalytic domain"/>
    <property type="match status" value="1"/>
</dbReference>
<dbReference type="PANTHER" id="PTHR11533:SF174">
    <property type="entry name" value="PUROMYCIN-SENSITIVE AMINOPEPTIDASE-RELATED"/>
    <property type="match status" value="1"/>
</dbReference>
<proteinExistence type="inferred from homology"/>
<dbReference type="RefSeq" id="WP_272139389.1">
    <property type="nucleotide sequence ID" value="NZ_JAQNDM010000002.1"/>
</dbReference>
<evidence type="ECO:0000256" key="9">
    <source>
        <dbReference type="ARBA" id="ARBA00022801"/>
    </source>
</evidence>
<dbReference type="EC" id="3.4.11.2" evidence="4"/>
<dbReference type="InterPro" id="IPR045357">
    <property type="entry name" value="Aminopeptidase_N-like_N"/>
</dbReference>
<evidence type="ECO:0000313" key="15">
    <source>
        <dbReference type="Proteomes" id="UP001221838"/>
    </source>
</evidence>
<evidence type="ECO:0000313" key="14">
    <source>
        <dbReference type="EMBL" id="MDC0710184.1"/>
    </source>
</evidence>
<protein>
    <recommendedName>
        <fullName evidence="5">Aminopeptidase N</fullName>
        <ecNumber evidence="4">3.4.11.2</ecNumber>
    </recommendedName>
</protein>
<dbReference type="EMBL" id="JAQNDM010000002">
    <property type="protein sequence ID" value="MDC0710184.1"/>
    <property type="molecule type" value="Genomic_DNA"/>
</dbReference>
<keyword evidence="7" id="KW-0645">Protease</keyword>
<name>A0ABT5DAU9_9BACT</name>
<keyword evidence="9" id="KW-0378">Hydrolase</keyword>
<keyword evidence="10" id="KW-0862">Zinc</keyword>
<evidence type="ECO:0000256" key="4">
    <source>
        <dbReference type="ARBA" id="ARBA00012564"/>
    </source>
</evidence>
<keyword evidence="15" id="KW-1185">Reference proteome</keyword>
<dbReference type="InterPro" id="IPR050344">
    <property type="entry name" value="Peptidase_M1_aminopeptidases"/>
</dbReference>
<dbReference type="InterPro" id="IPR001930">
    <property type="entry name" value="Peptidase_M1"/>
</dbReference>
<organism evidence="14 15">
    <name type="scientific">Stigmatella ashevillensis</name>
    <dbReference type="NCBI Taxonomy" id="2995309"/>
    <lineage>
        <taxon>Bacteria</taxon>
        <taxon>Pseudomonadati</taxon>
        <taxon>Myxococcota</taxon>
        <taxon>Myxococcia</taxon>
        <taxon>Myxococcales</taxon>
        <taxon>Cystobacterineae</taxon>
        <taxon>Archangiaceae</taxon>
        <taxon>Stigmatella</taxon>
    </lineage>
</organism>
<keyword evidence="8" id="KW-0479">Metal-binding</keyword>